<dbReference type="AlphaFoldDB" id="A0A1B9Y3J1"/>
<dbReference type="STRING" id="447689.BA195_06700"/>
<proteinExistence type="predicted"/>
<dbReference type="Proteomes" id="UP000093186">
    <property type="component" value="Unassembled WGS sequence"/>
</dbReference>
<comment type="caution">
    <text evidence="1">The sequence shown here is derived from an EMBL/GenBank/DDBJ whole genome shotgun (WGS) entry which is preliminary data.</text>
</comment>
<evidence type="ECO:0000313" key="1">
    <source>
        <dbReference type="EMBL" id="OCK44360.1"/>
    </source>
</evidence>
<reference evidence="1 2" key="1">
    <citation type="submission" date="2016-06" db="EMBL/GenBank/DDBJ databases">
        <title>Draft Genome Sequence of Tenacibaculum soleae UCD-KL19.</title>
        <authorList>
            <person name="Eisen J.A."/>
            <person name="Coil D.A."/>
            <person name="Lujan K.M."/>
        </authorList>
    </citation>
    <scope>NUCLEOTIDE SEQUENCE [LARGE SCALE GENOMIC DNA]</scope>
    <source>
        <strain evidence="1 2">UCD-KL19</strain>
    </source>
</reference>
<dbReference type="OrthoDB" id="1447831at2"/>
<dbReference type="RefSeq" id="WP_068703655.1">
    <property type="nucleotide sequence ID" value="NZ_MAKX01000001.1"/>
</dbReference>
<accession>A0A1B9Y3J1</accession>
<sequence>MEAKKLEVKYNGIGKVKNLNPEQKKLYEILLKVPAPPKDFNLSKDQKKWWYWFGKEFLSTKKLVKGDLLHLQNAAFCMDQRNKIVAKINQMNLADEDGVAGWVQEFKNGTNNITGYQSSYDKATKQLDDISQYFGLSFAHRQKINNPSAGSNGQLNLLDQINEMLNQ</sequence>
<evidence type="ECO:0000313" key="2">
    <source>
        <dbReference type="Proteomes" id="UP000093186"/>
    </source>
</evidence>
<gene>
    <name evidence="1" type="ORF">BA195_06700</name>
</gene>
<name>A0A1B9Y3J1_9FLAO</name>
<organism evidence="1 2">
    <name type="scientific">Tenacibaculum soleae</name>
    <dbReference type="NCBI Taxonomy" id="447689"/>
    <lineage>
        <taxon>Bacteria</taxon>
        <taxon>Pseudomonadati</taxon>
        <taxon>Bacteroidota</taxon>
        <taxon>Flavobacteriia</taxon>
        <taxon>Flavobacteriales</taxon>
        <taxon>Flavobacteriaceae</taxon>
        <taxon>Tenacibaculum</taxon>
    </lineage>
</organism>
<protein>
    <submittedName>
        <fullName evidence="1">Uncharacterized protein</fullName>
    </submittedName>
</protein>
<keyword evidence="2" id="KW-1185">Reference proteome</keyword>
<dbReference type="EMBL" id="MAKX01000001">
    <property type="protein sequence ID" value="OCK44360.1"/>
    <property type="molecule type" value="Genomic_DNA"/>
</dbReference>